<dbReference type="Pfam" id="PF04075">
    <property type="entry name" value="F420H2_quin_red"/>
    <property type="match status" value="1"/>
</dbReference>
<dbReference type="AlphaFoldDB" id="H0R4W6"/>
<evidence type="ECO:0000313" key="3">
    <source>
        <dbReference type="EMBL" id="GAB20117.1"/>
    </source>
</evidence>
<comment type="caution">
    <text evidence="3">The sequence shown here is derived from an EMBL/GenBank/DDBJ whole genome shotgun (WGS) entry which is preliminary data.</text>
</comment>
<comment type="similarity">
    <text evidence="1">Belongs to the F420H(2)-dependent quinone reductase family.</text>
</comment>
<protein>
    <recommendedName>
        <fullName evidence="5">Nitroreductase</fullName>
    </recommendedName>
</protein>
<sequence length="151" mass="17145">MSVISTVWDNGHRIGAQLLNIVTGPLFRFGQKIGYTTTLHVKWVELYTIGRKTGLRRKSIMPSVLHTNDRFVLVPTYGGHTKSPGWVHNIKAKPEIEVAMDGKIVPMRGHIATDQEREEIWTKLVIRSLGIYAVLQAITNRHVQLVILERI</sequence>
<evidence type="ECO:0000313" key="4">
    <source>
        <dbReference type="Proteomes" id="UP000035034"/>
    </source>
</evidence>
<reference evidence="3 4" key="1">
    <citation type="submission" date="2011-12" db="EMBL/GenBank/DDBJ databases">
        <title>Whole genome shotgun sequence of Gordonia effusa NBRC 100432.</title>
        <authorList>
            <person name="Yoshida I."/>
            <person name="Takarada H."/>
            <person name="Hosoyama A."/>
            <person name="Tsuchikane K."/>
            <person name="Katsumata H."/>
            <person name="Yamazaki S."/>
            <person name="Fujita N."/>
        </authorList>
    </citation>
    <scope>NUCLEOTIDE SEQUENCE [LARGE SCALE GENOMIC DNA]</scope>
    <source>
        <strain evidence="3 4">NBRC 100432</strain>
    </source>
</reference>
<dbReference type="STRING" id="1077974.GOEFS_106_00130"/>
<dbReference type="OrthoDB" id="8225825at2"/>
<dbReference type="eggNOG" id="COG3832">
    <property type="taxonomic scope" value="Bacteria"/>
</dbReference>
<dbReference type="InterPro" id="IPR012349">
    <property type="entry name" value="Split_barrel_FMN-bd"/>
</dbReference>
<dbReference type="EMBL" id="BAEH01000106">
    <property type="protein sequence ID" value="GAB20117.1"/>
    <property type="molecule type" value="Genomic_DNA"/>
</dbReference>
<evidence type="ECO:0008006" key="5">
    <source>
        <dbReference type="Google" id="ProtNLM"/>
    </source>
</evidence>
<comment type="catalytic activity">
    <reaction evidence="2">
        <text>oxidized coenzyme F420-(gamma-L-Glu)(n) + a quinol + H(+) = reduced coenzyme F420-(gamma-L-Glu)(n) + a quinone</text>
        <dbReference type="Rhea" id="RHEA:39663"/>
        <dbReference type="Rhea" id="RHEA-COMP:12939"/>
        <dbReference type="Rhea" id="RHEA-COMP:14378"/>
        <dbReference type="ChEBI" id="CHEBI:15378"/>
        <dbReference type="ChEBI" id="CHEBI:24646"/>
        <dbReference type="ChEBI" id="CHEBI:132124"/>
        <dbReference type="ChEBI" id="CHEBI:133980"/>
        <dbReference type="ChEBI" id="CHEBI:139511"/>
    </reaction>
</comment>
<dbReference type="RefSeq" id="WP_007319452.1">
    <property type="nucleotide sequence ID" value="NZ_BAEH01000106.1"/>
</dbReference>
<dbReference type="Proteomes" id="UP000035034">
    <property type="component" value="Unassembled WGS sequence"/>
</dbReference>
<gene>
    <name evidence="3" type="ORF">GOEFS_106_00130</name>
</gene>
<dbReference type="InterPro" id="IPR004378">
    <property type="entry name" value="F420H2_quin_Rdtase"/>
</dbReference>
<name>H0R4W6_9ACTN</name>
<dbReference type="GO" id="GO:0070967">
    <property type="term" value="F:coenzyme F420 binding"/>
    <property type="evidence" value="ECO:0007669"/>
    <property type="project" value="TreeGrafter"/>
</dbReference>
<dbReference type="PANTHER" id="PTHR39428:SF1">
    <property type="entry name" value="F420H(2)-DEPENDENT QUINONE REDUCTASE RV1261C"/>
    <property type="match status" value="1"/>
</dbReference>
<dbReference type="PANTHER" id="PTHR39428">
    <property type="entry name" value="F420H(2)-DEPENDENT QUINONE REDUCTASE RV1261C"/>
    <property type="match status" value="1"/>
</dbReference>
<accession>H0R4W6</accession>
<dbReference type="GO" id="GO:0016491">
    <property type="term" value="F:oxidoreductase activity"/>
    <property type="evidence" value="ECO:0007669"/>
    <property type="project" value="InterPro"/>
</dbReference>
<dbReference type="NCBIfam" id="TIGR00026">
    <property type="entry name" value="hi_GC_TIGR00026"/>
    <property type="match status" value="1"/>
</dbReference>
<organism evidence="3 4">
    <name type="scientific">Gordonia effusa NBRC 100432</name>
    <dbReference type="NCBI Taxonomy" id="1077974"/>
    <lineage>
        <taxon>Bacteria</taxon>
        <taxon>Bacillati</taxon>
        <taxon>Actinomycetota</taxon>
        <taxon>Actinomycetes</taxon>
        <taxon>Mycobacteriales</taxon>
        <taxon>Gordoniaceae</taxon>
        <taxon>Gordonia</taxon>
    </lineage>
</organism>
<evidence type="ECO:0000256" key="2">
    <source>
        <dbReference type="ARBA" id="ARBA00049106"/>
    </source>
</evidence>
<dbReference type="GO" id="GO:0005886">
    <property type="term" value="C:plasma membrane"/>
    <property type="evidence" value="ECO:0007669"/>
    <property type="project" value="TreeGrafter"/>
</dbReference>
<dbReference type="Gene3D" id="2.30.110.10">
    <property type="entry name" value="Electron Transport, Fmn-binding Protein, Chain A"/>
    <property type="match status" value="1"/>
</dbReference>
<proteinExistence type="inferred from homology"/>
<evidence type="ECO:0000256" key="1">
    <source>
        <dbReference type="ARBA" id="ARBA00008710"/>
    </source>
</evidence>
<keyword evidence="4" id="KW-1185">Reference proteome</keyword>